<keyword evidence="10" id="KW-1185">Reference proteome</keyword>
<evidence type="ECO:0000256" key="5">
    <source>
        <dbReference type="ARBA" id="ARBA00022833"/>
    </source>
</evidence>
<keyword evidence="3" id="KW-0479">Metal-binding</keyword>
<organism evidence="9 10">
    <name type="scientific">Cinchona calisaya</name>
    <dbReference type="NCBI Taxonomy" id="153742"/>
    <lineage>
        <taxon>Eukaryota</taxon>
        <taxon>Viridiplantae</taxon>
        <taxon>Streptophyta</taxon>
        <taxon>Embryophyta</taxon>
        <taxon>Tracheophyta</taxon>
        <taxon>Spermatophyta</taxon>
        <taxon>Magnoliopsida</taxon>
        <taxon>eudicotyledons</taxon>
        <taxon>Gunneridae</taxon>
        <taxon>Pentapetalae</taxon>
        <taxon>asterids</taxon>
        <taxon>lamiids</taxon>
        <taxon>Gentianales</taxon>
        <taxon>Rubiaceae</taxon>
        <taxon>Cinchonoideae</taxon>
        <taxon>Cinchoneae</taxon>
        <taxon>Cinchona</taxon>
    </lineage>
</organism>
<dbReference type="PANTHER" id="PTHR15710">
    <property type="entry name" value="E3 UBIQUITIN-PROTEIN LIGASE PRAJA"/>
    <property type="match status" value="1"/>
</dbReference>
<accession>A0ABD2ZRB9</accession>
<dbReference type="EC" id="2.3.2.27" evidence="2"/>
<evidence type="ECO:0000256" key="6">
    <source>
        <dbReference type="PROSITE-ProRule" id="PRU00175"/>
    </source>
</evidence>
<comment type="caution">
    <text evidence="9">The sequence shown here is derived from an EMBL/GenBank/DDBJ whole genome shotgun (WGS) entry which is preliminary data.</text>
</comment>
<feature type="compositionally biased region" description="Polar residues" evidence="7">
    <location>
        <begin position="113"/>
        <end position="128"/>
    </location>
</feature>
<dbReference type="GO" id="GO:0008270">
    <property type="term" value="F:zinc ion binding"/>
    <property type="evidence" value="ECO:0007669"/>
    <property type="project" value="UniProtKB-KW"/>
</dbReference>
<evidence type="ECO:0000256" key="2">
    <source>
        <dbReference type="ARBA" id="ARBA00012483"/>
    </source>
</evidence>
<evidence type="ECO:0000313" key="9">
    <source>
        <dbReference type="EMBL" id="KAL3520712.1"/>
    </source>
</evidence>
<evidence type="ECO:0000259" key="8">
    <source>
        <dbReference type="PROSITE" id="PS50089"/>
    </source>
</evidence>
<feature type="compositionally biased region" description="Pro residues" evidence="7">
    <location>
        <begin position="132"/>
        <end position="141"/>
    </location>
</feature>
<dbReference type="PROSITE" id="PS50089">
    <property type="entry name" value="ZF_RING_2"/>
    <property type="match status" value="1"/>
</dbReference>
<proteinExistence type="predicted"/>
<dbReference type="EMBL" id="JBJUIK010000008">
    <property type="protein sequence ID" value="KAL3520712.1"/>
    <property type="molecule type" value="Genomic_DNA"/>
</dbReference>
<dbReference type="GO" id="GO:0061630">
    <property type="term" value="F:ubiquitin protein ligase activity"/>
    <property type="evidence" value="ECO:0007669"/>
    <property type="project" value="UniProtKB-EC"/>
</dbReference>
<dbReference type="Proteomes" id="UP001630127">
    <property type="component" value="Unassembled WGS sequence"/>
</dbReference>
<protein>
    <recommendedName>
        <fullName evidence="2">RING-type E3 ubiquitin transferase</fullName>
        <ecNumber evidence="2">2.3.2.27</ecNumber>
    </recommendedName>
</protein>
<name>A0ABD2ZRB9_9GENT</name>
<dbReference type="PANTHER" id="PTHR15710:SF217">
    <property type="entry name" value="E3 UBIQUITIN-PROTEIN LIGASE RDUF2"/>
    <property type="match status" value="1"/>
</dbReference>
<evidence type="ECO:0000256" key="4">
    <source>
        <dbReference type="ARBA" id="ARBA00022771"/>
    </source>
</evidence>
<dbReference type="AlphaFoldDB" id="A0ABD2ZRB9"/>
<dbReference type="Gene3D" id="3.30.40.10">
    <property type="entry name" value="Zinc/RING finger domain, C3HC4 (zinc finger)"/>
    <property type="match status" value="1"/>
</dbReference>
<feature type="region of interest" description="Disordered" evidence="7">
    <location>
        <begin position="1"/>
        <end position="23"/>
    </location>
</feature>
<evidence type="ECO:0000256" key="3">
    <source>
        <dbReference type="ARBA" id="ARBA00022723"/>
    </source>
</evidence>
<comment type="catalytic activity">
    <reaction evidence="1">
        <text>S-ubiquitinyl-[E2 ubiquitin-conjugating enzyme]-L-cysteine + [acceptor protein]-L-lysine = [E2 ubiquitin-conjugating enzyme]-L-cysteine + N(6)-ubiquitinyl-[acceptor protein]-L-lysine.</text>
        <dbReference type="EC" id="2.3.2.27"/>
    </reaction>
</comment>
<dbReference type="SMART" id="SM00184">
    <property type="entry name" value="RING"/>
    <property type="match status" value="1"/>
</dbReference>
<evidence type="ECO:0000313" key="10">
    <source>
        <dbReference type="Proteomes" id="UP001630127"/>
    </source>
</evidence>
<reference evidence="9 10" key="1">
    <citation type="submission" date="2024-11" db="EMBL/GenBank/DDBJ databases">
        <title>A near-complete genome assembly of Cinchona calisaya.</title>
        <authorList>
            <person name="Lian D.C."/>
            <person name="Zhao X.W."/>
            <person name="Wei L."/>
        </authorList>
    </citation>
    <scope>NUCLEOTIDE SEQUENCE [LARGE SCALE GENOMIC DNA]</scope>
    <source>
        <tissue evidence="9">Nenye</tissue>
    </source>
</reference>
<feature type="domain" description="RING-type" evidence="8">
    <location>
        <begin position="252"/>
        <end position="293"/>
    </location>
</feature>
<evidence type="ECO:0000256" key="7">
    <source>
        <dbReference type="SAM" id="MobiDB-lite"/>
    </source>
</evidence>
<evidence type="ECO:0000256" key="1">
    <source>
        <dbReference type="ARBA" id="ARBA00000900"/>
    </source>
</evidence>
<sequence>MSSVEASGRRRSLGGGGGVASGSATARQSYYHCYNCDRMVTLIAAGQLVCPTCHGVVLEELVIPPTPPSSPPRGSRNSYDCILSLFRTAGFESESDSDSDLELSCPLPPPRPSFTTNTDFSYSDSDLNFSEPLPPPPPPPPLQFPISSRTARDRLEIDFSEHLPDIDNHFSILPPPPPPPPTIVPDRTVRGRLPQTIPPPPPSLNTWDYFPVEPVRWSTSMSAISTMMEEEEMLLHTKVTEEMMLGRELTQCAVCMDNIEVNQLVMQMPCKHMYHSDCISPWLESHDTCPVCRSRLNPNTIY</sequence>
<gene>
    <name evidence="9" type="ORF">ACH5RR_018861</name>
</gene>
<dbReference type="InterPro" id="IPR001841">
    <property type="entry name" value="Znf_RING"/>
</dbReference>
<keyword evidence="4 6" id="KW-0863">Zinc-finger</keyword>
<dbReference type="SUPFAM" id="SSF57850">
    <property type="entry name" value="RING/U-box"/>
    <property type="match status" value="1"/>
</dbReference>
<feature type="region of interest" description="Disordered" evidence="7">
    <location>
        <begin position="93"/>
        <end position="141"/>
    </location>
</feature>
<dbReference type="InterPro" id="IPR013083">
    <property type="entry name" value="Znf_RING/FYVE/PHD"/>
</dbReference>
<keyword evidence="5" id="KW-0862">Zinc</keyword>
<dbReference type="Pfam" id="PF13639">
    <property type="entry name" value="zf-RING_2"/>
    <property type="match status" value="1"/>
</dbReference>